<dbReference type="InterPro" id="IPR037485">
    <property type="entry name" value="PEX22"/>
</dbReference>
<dbReference type="Pfam" id="PF22978">
    <property type="entry name" value="HAD_Pex22"/>
    <property type="match status" value="1"/>
</dbReference>
<dbReference type="PANTHER" id="PTHR34126:SF1">
    <property type="entry name" value="PEROXISOME BIOGENESIS PROTEIN 22"/>
    <property type="match status" value="1"/>
</dbReference>
<dbReference type="AlphaFoldDB" id="A0A2V3IJR6"/>
<gene>
    <name evidence="2" type="ORF">BWQ96_08868</name>
</gene>
<evidence type="ECO:0000313" key="3">
    <source>
        <dbReference type="Proteomes" id="UP000247409"/>
    </source>
</evidence>
<accession>A0A2V3IJR6</accession>
<comment type="caution">
    <text evidence="2">The sequence shown here is derived from an EMBL/GenBank/DDBJ whole genome shotgun (WGS) entry which is preliminary data.</text>
</comment>
<dbReference type="GO" id="GO:0007031">
    <property type="term" value="P:peroxisome organization"/>
    <property type="evidence" value="ECO:0007669"/>
    <property type="project" value="InterPro"/>
</dbReference>
<name>A0A2V3IJR6_9FLOR</name>
<protein>
    <submittedName>
        <fullName evidence="2">Peroxisome biogenesis protein 22</fullName>
    </submittedName>
</protein>
<proteinExistence type="predicted"/>
<dbReference type="OrthoDB" id="5951at2759"/>
<dbReference type="PANTHER" id="PTHR34126">
    <property type="entry name" value="PEROXISOME BIOGENESIS PROTEIN 22"/>
    <property type="match status" value="1"/>
</dbReference>
<evidence type="ECO:0000256" key="1">
    <source>
        <dbReference type="SAM" id="MobiDB-lite"/>
    </source>
</evidence>
<feature type="region of interest" description="Disordered" evidence="1">
    <location>
        <begin position="50"/>
        <end position="78"/>
    </location>
</feature>
<dbReference type="Proteomes" id="UP000247409">
    <property type="component" value="Unassembled WGS sequence"/>
</dbReference>
<reference evidence="2 3" key="1">
    <citation type="journal article" date="2018" name="Mol. Biol. Evol.">
        <title>Analysis of the draft genome of the red seaweed Gracilariopsis chorda provides insights into genome size evolution in Rhodophyta.</title>
        <authorList>
            <person name="Lee J."/>
            <person name="Yang E.C."/>
            <person name="Graf L."/>
            <person name="Yang J.H."/>
            <person name="Qiu H."/>
            <person name="Zel Zion U."/>
            <person name="Chan C.X."/>
            <person name="Stephens T.G."/>
            <person name="Weber A.P.M."/>
            <person name="Boo G.H."/>
            <person name="Boo S.M."/>
            <person name="Kim K.M."/>
            <person name="Shin Y."/>
            <person name="Jung M."/>
            <person name="Lee S.J."/>
            <person name="Yim H.S."/>
            <person name="Lee J.H."/>
            <person name="Bhattacharya D."/>
            <person name="Yoon H.S."/>
        </authorList>
    </citation>
    <scope>NUCLEOTIDE SEQUENCE [LARGE SCALE GENOMIC DNA]</scope>
    <source>
        <strain evidence="2 3">SKKU-2015</strain>
        <tissue evidence="2">Whole body</tissue>
    </source>
</reference>
<evidence type="ECO:0000313" key="2">
    <source>
        <dbReference type="EMBL" id="PXF41370.1"/>
    </source>
</evidence>
<sequence length="267" mass="29013">MSLVAALSSRVASSVALLLRAAVQRLGLAPLVLAATAAAALLCSLRARGNANRPPRRRRRAPPSRTAQPRAPNDRKPQWLARVRRVTLGAKCTRAEMCALFVSHQRALEQIESAAPPADHVVADSEKALLKEKSEQPQLPDLPIVVQPSAVPHLKRFAKLFDLYIVVRVDDDDTERHVTDALSAVGVFEPGLLDPRKLLFCDTDTGRVSVARQLEPQLHIDETTSVITALQRFVPFVALVTPVRDSTSSQPLASNVAAFASLASFFT</sequence>
<organism evidence="2 3">
    <name type="scientific">Gracilariopsis chorda</name>
    <dbReference type="NCBI Taxonomy" id="448386"/>
    <lineage>
        <taxon>Eukaryota</taxon>
        <taxon>Rhodophyta</taxon>
        <taxon>Florideophyceae</taxon>
        <taxon>Rhodymeniophycidae</taxon>
        <taxon>Gracilariales</taxon>
        <taxon>Gracilariaceae</taxon>
        <taxon>Gracilariopsis</taxon>
    </lineage>
</organism>
<dbReference type="EMBL" id="NBIV01000218">
    <property type="protein sequence ID" value="PXF41370.1"/>
    <property type="molecule type" value="Genomic_DNA"/>
</dbReference>
<keyword evidence="3" id="KW-1185">Reference proteome</keyword>